<keyword evidence="2" id="KW-1185">Reference proteome</keyword>
<sequence>MCAARTVFTVCFSGVVCYGDYYKQYVQLSVNSLRMDKIYFLVLSIEVWV</sequence>
<evidence type="ECO:0000313" key="2">
    <source>
        <dbReference type="Proteomes" id="UP000294752"/>
    </source>
</evidence>
<comment type="caution">
    <text evidence="1">The sequence shown here is derived from an EMBL/GenBank/DDBJ whole genome shotgun (WGS) entry which is preliminary data.</text>
</comment>
<accession>A0A4R7D0M2</accession>
<dbReference type="Proteomes" id="UP000294752">
    <property type="component" value="Unassembled WGS sequence"/>
</dbReference>
<gene>
    <name evidence="1" type="ORF">B0I21_10498</name>
</gene>
<proteinExistence type="predicted"/>
<protein>
    <submittedName>
        <fullName evidence="1">Uncharacterized protein</fullName>
    </submittedName>
</protein>
<name>A0A4R7D0M2_9SPHI</name>
<reference evidence="1 2" key="1">
    <citation type="submission" date="2019-03" db="EMBL/GenBank/DDBJ databases">
        <title>Genomic Encyclopedia of Type Strains, Phase III (KMG-III): the genomes of soil and plant-associated and newly described type strains.</title>
        <authorList>
            <person name="Whitman W."/>
        </authorList>
    </citation>
    <scope>NUCLEOTIDE SEQUENCE [LARGE SCALE GENOMIC DNA]</scope>
    <source>
        <strain evidence="1 2">CGMCC 1.12801</strain>
    </source>
</reference>
<dbReference type="AlphaFoldDB" id="A0A4R7D0M2"/>
<dbReference type="EMBL" id="SNZV01000004">
    <property type="protein sequence ID" value="TDS13772.1"/>
    <property type="molecule type" value="Genomic_DNA"/>
</dbReference>
<organism evidence="1 2">
    <name type="scientific">Sphingobacterium paludis</name>
    <dbReference type="NCBI Taxonomy" id="1476465"/>
    <lineage>
        <taxon>Bacteria</taxon>
        <taxon>Pseudomonadati</taxon>
        <taxon>Bacteroidota</taxon>
        <taxon>Sphingobacteriia</taxon>
        <taxon>Sphingobacteriales</taxon>
        <taxon>Sphingobacteriaceae</taxon>
        <taxon>Sphingobacterium</taxon>
    </lineage>
</organism>
<evidence type="ECO:0000313" key="1">
    <source>
        <dbReference type="EMBL" id="TDS13772.1"/>
    </source>
</evidence>